<feature type="binding site" evidence="17">
    <location>
        <position position="443"/>
    </location>
    <ligand>
        <name>(6S)-NADPHX</name>
        <dbReference type="ChEBI" id="CHEBI:64076"/>
    </ligand>
</feature>
<dbReference type="EC" id="4.2.1.136" evidence="19"/>
<feature type="binding site" evidence="17">
    <location>
        <position position="377"/>
    </location>
    <ligand>
        <name>(6S)-NADPHX</name>
        <dbReference type="ChEBI" id="CHEBI:64076"/>
    </ligand>
</feature>
<name>A0AA41X3Y8_9ALTE</name>
<dbReference type="PROSITE" id="PS51383">
    <property type="entry name" value="YJEF_C_3"/>
    <property type="match status" value="1"/>
</dbReference>
<evidence type="ECO:0000256" key="9">
    <source>
        <dbReference type="ARBA" id="ARBA00022958"/>
    </source>
</evidence>
<dbReference type="InterPro" id="IPR029056">
    <property type="entry name" value="Ribokinase-like"/>
</dbReference>
<dbReference type="Pfam" id="PF01256">
    <property type="entry name" value="Carb_kinase"/>
    <property type="match status" value="1"/>
</dbReference>
<dbReference type="InterPro" id="IPR004443">
    <property type="entry name" value="YjeF_N_dom"/>
</dbReference>
<evidence type="ECO:0000259" key="21">
    <source>
        <dbReference type="PROSITE" id="PS51385"/>
    </source>
</evidence>
<dbReference type="GO" id="GO:0046496">
    <property type="term" value="P:nicotinamide nucleotide metabolic process"/>
    <property type="evidence" value="ECO:0007669"/>
    <property type="project" value="UniProtKB-UniRule"/>
</dbReference>
<dbReference type="GO" id="GO:0052855">
    <property type="term" value="F:ADP-dependent NAD(P)H-hydrate dehydratase activity"/>
    <property type="evidence" value="ECO:0007669"/>
    <property type="project" value="UniProtKB-UniRule"/>
</dbReference>
<feature type="binding site" evidence="18">
    <location>
        <position position="167"/>
    </location>
    <ligand>
        <name>(6S)-NADPHX</name>
        <dbReference type="ChEBI" id="CHEBI:64076"/>
    </ligand>
</feature>
<dbReference type="SUPFAM" id="SSF64153">
    <property type="entry name" value="YjeF N-terminal domain-like"/>
    <property type="match status" value="1"/>
</dbReference>
<evidence type="ECO:0000313" key="22">
    <source>
        <dbReference type="EMBL" id="MCP3428174.1"/>
    </source>
</evidence>
<comment type="caution">
    <text evidence="18">Lacks conserved residue(s) required for the propagation of feature annotation.</text>
</comment>
<dbReference type="EC" id="5.1.99.6" evidence="19"/>
<organism evidence="22 23">
    <name type="scientific">Opacimonas viscosa</name>
    <dbReference type="NCBI Taxonomy" id="2961944"/>
    <lineage>
        <taxon>Bacteria</taxon>
        <taxon>Pseudomonadati</taxon>
        <taxon>Pseudomonadota</taxon>
        <taxon>Gammaproteobacteria</taxon>
        <taxon>Alteromonadales</taxon>
        <taxon>Alteromonadaceae</taxon>
        <taxon>Opacimonas</taxon>
    </lineage>
</organism>
<evidence type="ECO:0000313" key="23">
    <source>
        <dbReference type="Proteomes" id="UP001165413"/>
    </source>
</evidence>
<evidence type="ECO:0000256" key="4">
    <source>
        <dbReference type="ARBA" id="ARBA00009524"/>
    </source>
</evidence>
<evidence type="ECO:0000256" key="6">
    <source>
        <dbReference type="ARBA" id="ARBA00022741"/>
    </source>
</evidence>
<feature type="binding site" evidence="18">
    <location>
        <position position="170"/>
    </location>
    <ligand>
        <name>K(+)</name>
        <dbReference type="ChEBI" id="CHEBI:29103"/>
    </ligand>
</feature>
<keyword evidence="10 17" id="KW-0520">NAD</keyword>
<dbReference type="InterPro" id="IPR017953">
    <property type="entry name" value="Carbohydrate_kinase_pred_CS"/>
</dbReference>
<evidence type="ECO:0000259" key="20">
    <source>
        <dbReference type="PROSITE" id="PS51383"/>
    </source>
</evidence>
<evidence type="ECO:0000256" key="2">
    <source>
        <dbReference type="ARBA" id="ARBA00000909"/>
    </source>
</evidence>
<dbReference type="HAMAP" id="MF_01966">
    <property type="entry name" value="NADHX_epimerase"/>
    <property type="match status" value="1"/>
</dbReference>
<evidence type="ECO:0000256" key="17">
    <source>
        <dbReference type="HAMAP-Rule" id="MF_01965"/>
    </source>
</evidence>
<dbReference type="Proteomes" id="UP001165413">
    <property type="component" value="Unassembled WGS sequence"/>
</dbReference>
<dbReference type="GO" id="GO:0005524">
    <property type="term" value="F:ATP binding"/>
    <property type="evidence" value="ECO:0007669"/>
    <property type="project" value="UniProtKB-UniRule"/>
</dbReference>
<feature type="binding site" evidence="17">
    <location>
        <position position="268"/>
    </location>
    <ligand>
        <name>(6S)-NADPHX</name>
        <dbReference type="ChEBI" id="CHEBI:64076"/>
    </ligand>
</feature>
<evidence type="ECO:0000256" key="8">
    <source>
        <dbReference type="ARBA" id="ARBA00022857"/>
    </source>
</evidence>
<comment type="function">
    <text evidence="14 19">Bifunctional enzyme that catalyzes the epimerization of the S- and R-forms of NAD(P)HX and the dehydration of the S-form of NAD(P)HX at the expense of ADP, which is converted to AMP. This allows the repair of both epimers of NAD(P)HX, a damaged form of NAD(P)H that is a result of enzymatic or heat-dependent hydration.</text>
</comment>
<proteinExistence type="inferred from homology"/>
<comment type="cofactor">
    <cofactor evidence="17">
        <name>Mg(2+)</name>
        <dbReference type="ChEBI" id="CHEBI:18420"/>
    </cofactor>
</comment>
<evidence type="ECO:0000256" key="14">
    <source>
        <dbReference type="ARBA" id="ARBA00025153"/>
    </source>
</evidence>
<evidence type="ECO:0000256" key="1">
    <source>
        <dbReference type="ARBA" id="ARBA00000013"/>
    </source>
</evidence>
<dbReference type="GO" id="GO:0110051">
    <property type="term" value="P:metabolite repair"/>
    <property type="evidence" value="ECO:0007669"/>
    <property type="project" value="TreeGrafter"/>
</dbReference>
<dbReference type="EMBL" id="JANATA010000005">
    <property type="protein sequence ID" value="MCP3428174.1"/>
    <property type="molecule type" value="Genomic_DNA"/>
</dbReference>
<evidence type="ECO:0000256" key="19">
    <source>
        <dbReference type="PIRNR" id="PIRNR017184"/>
    </source>
</evidence>
<dbReference type="CDD" id="cd01171">
    <property type="entry name" value="YXKO-related"/>
    <property type="match status" value="1"/>
</dbReference>
<dbReference type="PROSITE" id="PS01050">
    <property type="entry name" value="YJEF_C_2"/>
    <property type="match status" value="1"/>
</dbReference>
<comment type="similarity">
    <text evidence="18">Belongs to the NnrE/AIBP family.</text>
</comment>
<evidence type="ECO:0000256" key="5">
    <source>
        <dbReference type="ARBA" id="ARBA00022723"/>
    </source>
</evidence>
<dbReference type="InterPro" id="IPR036652">
    <property type="entry name" value="YjeF_N_dom_sf"/>
</dbReference>
<comment type="similarity">
    <text evidence="4 19">In the C-terminal section; belongs to the NnrD/CARKD family.</text>
</comment>
<dbReference type="InterPro" id="IPR000631">
    <property type="entry name" value="CARKD"/>
</dbReference>
<dbReference type="Gene3D" id="3.40.1190.20">
    <property type="match status" value="1"/>
</dbReference>
<keyword evidence="9 18" id="KW-0630">Potassium</keyword>
<keyword evidence="13" id="KW-0511">Multifunctional enzyme</keyword>
<feature type="binding site" evidence="18">
    <location>
        <begin position="138"/>
        <end position="144"/>
    </location>
    <ligand>
        <name>(6S)-NADPHX</name>
        <dbReference type="ChEBI" id="CHEBI:64076"/>
    </ligand>
</feature>
<dbReference type="GO" id="GO:0052856">
    <property type="term" value="F:NAD(P)HX epimerase activity"/>
    <property type="evidence" value="ECO:0007669"/>
    <property type="project" value="UniProtKB-UniRule"/>
</dbReference>
<comment type="similarity">
    <text evidence="17">Belongs to the NnrD/CARKD family.</text>
</comment>
<evidence type="ECO:0000256" key="12">
    <source>
        <dbReference type="ARBA" id="ARBA00023239"/>
    </source>
</evidence>
<comment type="catalytic activity">
    <reaction evidence="2 18 19">
        <text>(6R)-NADPHX = (6S)-NADPHX</text>
        <dbReference type="Rhea" id="RHEA:32227"/>
        <dbReference type="ChEBI" id="CHEBI:64076"/>
        <dbReference type="ChEBI" id="CHEBI:64077"/>
        <dbReference type="EC" id="5.1.99.6"/>
    </reaction>
</comment>
<dbReference type="PANTHER" id="PTHR12592:SF0">
    <property type="entry name" value="ATP-DEPENDENT (S)-NAD(P)H-HYDRATE DEHYDRATASE"/>
    <property type="match status" value="1"/>
</dbReference>
<evidence type="ECO:0000256" key="11">
    <source>
        <dbReference type="ARBA" id="ARBA00023235"/>
    </source>
</evidence>
<dbReference type="InterPro" id="IPR030677">
    <property type="entry name" value="Nnr"/>
</dbReference>
<keyword evidence="5 18" id="KW-0479">Metal-binding</keyword>
<keyword evidence="12 17" id="KW-0456">Lyase</keyword>
<protein>
    <recommendedName>
        <fullName evidence="19">Bifunctional NAD(P)H-hydrate repair enzyme</fullName>
    </recommendedName>
    <alternativeName>
        <fullName evidence="19">Nicotinamide nucleotide repair protein</fullName>
    </alternativeName>
    <domain>
        <recommendedName>
            <fullName evidence="19">ADP-dependent (S)-NAD(P)H-hydrate dehydratase</fullName>
            <ecNumber evidence="19">4.2.1.136</ecNumber>
        </recommendedName>
        <alternativeName>
            <fullName evidence="19">ADP-dependent NAD(P)HX dehydratase</fullName>
        </alternativeName>
    </domain>
    <domain>
        <recommendedName>
            <fullName evidence="19">NAD(P)H-hydrate epimerase</fullName>
            <ecNumber evidence="19">5.1.99.6</ecNumber>
        </recommendedName>
    </domain>
</protein>
<evidence type="ECO:0000256" key="15">
    <source>
        <dbReference type="ARBA" id="ARBA00048238"/>
    </source>
</evidence>
<feature type="binding site" evidence="18">
    <location>
        <position position="71"/>
    </location>
    <ligand>
        <name>K(+)</name>
        <dbReference type="ChEBI" id="CHEBI:29103"/>
    </ligand>
</feature>
<dbReference type="AlphaFoldDB" id="A0AA41X3Y8"/>
<keyword evidence="6 17" id="KW-0547">Nucleotide-binding</keyword>
<dbReference type="NCBIfam" id="TIGR00197">
    <property type="entry name" value="yjeF_nterm"/>
    <property type="match status" value="1"/>
</dbReference>
<feature type="binding site" evidence="17">
    <location>
        <position position="325"/>
    </location>
    <ligand>
        <name>(6S)-NADPHX</name>
        <dbReference type="ChEBI" id="CHEBI:64076"/>
    </ligand>
</feature>
<evidence type="ECO:0000256" key="18">
    <source>
        <dbReference type="HAMAP-Rule" id="MF_01966"/>
    </source>
</evidence>
<evidence type="ECO:0000256" key="3">
    <source>
        <dbReference type="ARBA" id="ARBA00006001"/>
    </source>
</evidence>
<comment type="cofactor">
    <cofactor evidence="18 19">
        <name>K(+)</name>
        <dbReference type="ChEBI" id="CHEBI:29103"/>
    </cofactor>
    <text evidence="18 19">Binds 1 potassium ion per subunit.</text>
</comment>
<dbReference type="SUPFAM" id="SSF53613">
    <property type="entry name" value="Ribokinase-like"/>
    <property type="match status" value="1"/>
</dbReference>
<keyword evidence="11 18" id="KW-0413">Isomerase</keyword>
<dbReference type="PANTHER" id="PTHR12592">
    <property type="entry name" value="ATP-DEPENDENT (S)-NAD(P)H-HYDRATE DEHYDRATASE FAMILY MEMBER"/>
    <property type="match status" value="1"/>
</dbReference>
<feature type="binding site" evidence="17">
    <location>
        <position position="442"/>
    </location>
    <ligand>
        <name>AMP</name>
        <dbReference type="ChEBI" id="CHEBI:456215"/>
    </ligand>
</feature>
<comment type="catalytic activity">
    <reaction evidence="15 17 19">
        <text>(6S)-NADHX + ADP = AMP + phosphate + NADH + H(+)</text>
        <dbReference type="Rhea" id="RHEA:32223"/>
        <dbReference type="ChEBI" id="CHEBI:15378"/>
        <dbReference type="ChEBI" id="CHEBI:43474"/>
        <dbReference type="ChEBI" id="CHEBI:57945"/>
        <dbReference type="ChEBI" id="CHEBI:64074"/>
        <dbReference type="ChEBI" id="CHEBI:456215"/>
        <dbReference type="ChEBI" id="CHEBI:456216"/>
        <dbReference type="EC" id="4.2.1.136"/>
    </reaction>
</comment>
<dbReference type="Pfam" id="PF03853">
    <property type="entry name" value="YjeF_N"/>
    <property type="match status" value="1"/>
</dbReference>
<keyword evidence="23" id="KW-1185">Reference proteome</keyword>
<comment type="similarity">
    <text evidence="3 19">In the N-terminal section; belongs to the NnrE/AIBP family.</text>
</comment>
<comment type="catalytic activity">
    <reaction evidence="16 17 19">
        <text>(6S)-NADPHX + ADP = AMP + phosphate + NADPH + H(+)</text>
        <dbReference type="Rhea" id="RHEA:32235"/>
        <dbReference type="ChEBI" id="CHEBI:15378"/>
        <dbReference type="ChEBI" id="CHEBI:43474"/>
        <dbReference type="ChEBI" id="CHEBI:57783"/>
        <dbReference type="ChEBI" id="CHEBI:64076"/>
        <dbReference type="ChEBI" id="CHEBI:456215"/>
        <dbReference type="ChEBI" id="CHEBI:456216"/>
        <dbReference type="EC" id="4.2.1.136"/>
    </reaction>
</comment>
<dbReference type="RefSeq" id="WP_254099266.1">
    <property type="nucleotide sequence ID" value="NZ_JANATA010000005.1"/>
</dbReference>
<comment type="catalytic activity">
    <reaction evidence="1 18 19">
        <text>(6R)-NADHX = (6S)-NADHX</text>
        <dbReference type="Rhea" id="RHEA:32215"/>
        <dbReference type="ChEBI" id="CHEBI:64074"/>
        <dbReference type="ChEBI" id="CHEBI:64075"/>
        <dbReference type="EC" id="5.1.99.6"/>
    </reaction>
</comment>
<feature type="binding site" evidence="17">
    <location>
        <begin position="414"/>
        <end position="418"/>
    </location>
    <ligand>
        <name>AMP</name>
        <dbReference type="ChEBI" id="CHEBI:456215"/>
    </ligand>
</feature>
<feature type="domain" description="YjeF C-terminal" evidence="20">
    <location>
        <begin position="233"/>
        <end position="501"/>
    </location>
</feature>
<feature type="domain" description="YjeF N-terminal" evidence="21">
    <location>
        <begin position="22"/>
        <end position="224"/>
    </location>
</feature>
<keyword evidence="8 17" id="KW-0521">NADP</keyword>
<keyword evidence="7 17" id="KW-0067">ATP-binding</keyword>
<feature type="binding site" evidence="18">
    <location>
        <position position="134"/>
    </location>
    <ligand>
        <name>K(+)</name>
        <dbReference type="ChEBI" id="CHEBI:29103"/>
    </ligand>
</feature>
<comment type="function">
    <text evidence="17">Catalyzes the dehydration of the S-form of NAD(P)HX at the expense of ADP, which is converted to AMP. Together with NAD(P)HX epimerase, which catalyzes the epimerization of the S- and R-forms, the enzyme allows the repair of both epimers of NAD(P)HX, a damaged form of NAD(P)H that is a result of enzymatic or heat-dependent hydration.</text>
</comment>
<evidence type="ECO:0000256" key="7">
    <source>
        <dbReference type="ARBA" id="ARBA00022840"/>
    </source>
</evidence>
<comment type="caution">
    <text evidence="22">The sequence shown here is derived from an EMBL/GenBank/DDBJ whole genome shotgun (WGS) entry which is preliminary data.</text>
</comment>
<accession>A0AA41X3Y8</accession>
<comment type="function">
    <text evidence="18">Catalyzes the epimerization of the S- and R-forms of NAD(P)HX, a damaged form of NAD(P)H that is a result of enzymatic or heat-dependent hydration. This is a prerequisite for the S-specific NAD(P)H-hydrate dehydratase to allow the repair of both epimers of NAD(P)HX.</text>
</comment>
<dbReference type="NCBIfam" id="TIGR00196">
    <property type="entry name" value="yjeF_cterm"/>
    <property type="match status" value="1"/>
</dbReference>
<evidence type="ECO:0000256" key="10">
    <source>
        <dbReference type="ARBA" id="ARBA00023027"/>
    </source>
</evidence>
<gene>
    <name evidence="18" type="primary">nnrE</name>
    <name evidence="17" type="synonym">nnrD</name>
    <name evidence="22" type="ORF">NLF92_04365</name>
</gene>
<dbReference type="PROSITE" id="PS51385">
    <property type="entry name" value="YJEF_N"/>
    <property type="match status" value="1"/>
</dbReference>
<evidence type="ECO:0000256" key="13">
    <source>
        <dbReference type="ARBA" id="ARBA00023268"/>
    </source>
</evidence>
<dbReference type="HAMAP" id="MF_01965">
    <property type="entry name" value="NADHX_dehydratase"/>
    <property type="match status" value="1"/>
</dbReference>
<reference evidence="22" key="1">
    <citation type="submission" date="2022-07" db="EMBL/GenBank/DDBJ databases">
        <title>Characterization of the Novel Bacterium Alteromonas immobilis LMIT006 and Alteromonas gregis LMIT007.</title>
        <authorList>
            <person name="Lin X."/>
        </authorList>
    </citation>
    <scope>NUCLEOTIDE SEQUENCE</scope>
    <source>
        <strain evidence="22">LMIT007</strain>
    </source>
</reference>
<evidence type="ECO:0000256" key="16">
    <source>
        <dbReference type="ARBA" id="ARBA00049209"/>
    </source>
</evidence>
<sequence length="501" mass="53580">MHIQIEKRSASLAQKLFRADQVRNNEEQAAQKSLCNLYSLMQRAGKVVFQHSLELVPDAENYLVIVGKGNNAGDGYITALHALQADKDVTVCAVEPERELHGDVLAARDAFLAAGGFVQAFNPNMLKNMDIIIDALLGTGLQGTIRPEFAKVIAAVNHSDVPVLAVDIPSGLNADTGQSLADFIQADMTVTFIGIKQGLVTAAGKQASGKLIFEDLDIGAAFTEICPSNTHLLNLSQYKKLAPRQIDSHKGIYGRLLCIGGNDGMSGAIRLAGEAALRAGTGLVKVYAHSASQMQISAGRPELMVTTTDLVASLEWANCIVLGPGLGQDEWAIETFKQVLTYCQKTAKPIVIDADALNLLPQYASSFTTDACILTPHTGEAARLLETTVEDVDGNRYNSARLLARRYKATCILKGAGTIIDNGHRTWVCEHGNPGMATAGMGDVLSGILGAMLAQNMQFTDAAKYGVCVHGHAADIIASEYGERGMLASDIFDQVRRLINT</sequence>
<dbReference type="GO" id="GO:0046872">
    <property type="term" value="F:metal ion binding"/>
    <property type="evidence" value="ECO:0007669"/>
    <property type="project" value="UniProtKB-UniRule"/>
</dbReference>
<comment type="subunit">
    <text evidence="17">Homotetramer.</text>
</comment>
<dbReference type="Gene3D" id="3.40.50.10260">
    <property type="entry name" value="YjeF N-terminal domain"/>
    <property type="match status" value="1"/>
</dbReference>
<dbReference type="PIRSF" id="PIRSF017184">
    <property type="entry name" value="Nnr"/>
    <property type="match status" value="1"/>
</dbReference>